<dbReference type="EMBL" id="SNRY01001475">
    <property type="protein sequence ID" value="KAA6330646.1"/>
    <property type="molecule type" value="Genomic_DNA"/>
</dbReference>
<dbReference type="AlphaFoldDB" id="A0A5J4R9K2"/>
<accession>A0A5J4R9K2</accession>
<organism evidence="1">
    <name type="scientific">termite gut metagenome</name>
    <dbReference type="NCBI Taxonomy" id="433724"/>
    <lineage>
        <taxon>unclassified sequences</taxon>
        <taxon>metagenomes</taxon>
        <taxon>organismal metagenomes</taxon>
    </lineage>
</organism>
<comment type="caution">
    <text evidence="1">The sequence shown here is derived from an EMBL/GenBank/DDBJ whole genome shotgun (WGS) entry which is preliminary data.</text>
</comment>
<reference evidence="1" key="1">
    <citation type="submission" date="2019-03" db="EMBL/GenBank/DDBJ databases">
        <title>Single cell metagenomics reveals metabolic interactions within the superorganism composed of flagellate Streblomastix strix and complex community of Bacteroidetes bacteria on its surface.</title>
        <authorList>
            <person name="Treitli S.C."/>
            <person name="Kolisko M."/>
            <person name="Husnik F."/>
            <person name="Keeling P."/>
            <person name="Hampl V."/>
        </authorList>
    </citation>
    <scope>NUCLEOTIDE SEQUENCE</scope>
    <source>
        <strain evidence="1">STM</strain>
    </source>
</reference>
<proteinExistence type="predicted"/>
<sequence length="74" mass="8815">MRYPVQSWVALPENERVTRNCEPLFFFSAHNLHTTNIVGESVHKMIHKTILLIENEIIQKDTQREDCFYVLIRT</sequence>
<gene>
    <name evidence="1" type="ORF">EZS27_020671</name>
</gene>
<evidence type="ECO:0000313" key="1">
    <source>
        <dbReference type="EMBL" id="KAA6330646.1"/>
    </source>
</evidence>
<name>A0A5J4R9K2_9ZZZZ</name>
<protein>
    <submittedName>
        <fullName evidence="1">Uncharacterized protein</fullName>
    </submittedName>
</protein>